<evidence type="ECO:0000256" key="10">
    <source>
        <dbReference type="SAM" id="SignalP"/>
    </source>
</evidence>
<keyword evidence="5 9" id="KW-0472">Membrane</keyword>
<dbReference type="Proteomes" id="UP000270094">
    <property type="component" value="Unassembled WGS sequence"/>
</dbReference>
<dbReference type="PANTHER" id="PTHR23294:SF0">
    <property type="entry name" value="UNC93-LIKE PROTEIN MFSD11"/>
    <property type="match status" value="1"/>
</dbReference>
<dbReference type="AlphaFoldDB" id="A0A3P7JGL4"/>
<keyword evidence="12" id="KW-1185">Reference proteome</keyword>
<evidence type="ECO:0000256" key="5">
    <source>
        <dbReference type="ARBA" id="ARBA00023136"/>
    </source>
</evidence>
<comment type="subcellular location">
    <subcellularLocation>
        <location evidence="1">Membrane</location>
        <topology evidence="1">Multi-pass membrane protein</topology>
    </subcellularLocation>
</comment>
<proteinExistence type="inferred from homology"/>
<dbReference type="EMBL" id="UYYB01095080">
    <property type="protein sequence ID" value="VDM75237.1"/>
    <property type="molecule type" value="Genomic_DNA"/>
</dbReference>
<evidence type="ECO:0000256" key="9">
    <source>
        <dbReference type="SAM" id="Phobius"/>
    </source>
</evidence>
<sequence>MFTKRMLLLAFVFAYTGIEQAFWTGIYPTCISFTQKLGSNTNSLLALNSIAAGLGQIAAGLLFGILGARTSKIGRDAIIFMGAIIHLITFALIYINIPNDAPLQKTNELGAILTPRLRNVGFDMFH</sequence>
<dbReference type="Pfam" id="PF05978">
    <property type="entry name" value="UNC-93"/>
    <property type="match status" value="1"/>
</dbReference>
<keyword evidence="4 9" id="KW-1133">Transmembrane helix</keyword>
<dbReference type="InterPro" id="IPR010291">
    <property type="entry name" value="Ion_channel_UNC-93"/>
</dbReference>
<dbReference type="InterPro" id="IPR036259">
    <property type="entry name" value="MFS_trans_sf"/>
</dbReference>
<dbReference type="GO" id="GO:0016020">
    <property type="term" value="C:membrane"/>
    <property type="evidence" value="ECO:0007669"/>
    <property type="project" value="UniProtKB-SubCell"/>
</dbReference>
<feature type="transmembrane region" description="Helical" evidence="9">
    <location>
        <begin position="78"/>
        <end position="97"/>
    </location>
</feature>
<name>A0A3P7JGL4_STRVU</name>
<feature type="chain" id="PRO_5018272871" description="UNC93-like protein MFSD11" evidence="10">
    <location>
        <begin position="22"/>
        <end position="126"/>
    </location>
</feature>
<evidence type="ECO:0000313" key="12">
    <source>
        <dbReference type="Proteomes" id="UP000270094"/>
    </source>
</evidence>
<evidence type="ECO:0000256" key="3">
    <source>
        <dbReference type="ARBA" id="ARBA00022692"/>
    </source>
</evidence>
<dbReference type="SUPFAM" id="SSF103473">
    <property type="entry name" value="MFS general substrate transporter"/>
    <property type="match status" value="1"/>
</dbReference>
<feature type="signal peptide" evidence="10">
    <location>
        <begin position="1"/>
        <end position="21"/>
    </location>
</feature>
<gene>
    <name evidence="11" type="ORF">SVUK_LOCUS10235</name>
</gene>
<evidence type="ECO:0000256" key="2">
    <source>
        <dbReference type="ARBA" id="ARBA00009172"/>
    </source>
</evidence>
<evidence type="ECO:0000313" key="11">
    <source>
        <dbReference type="EMBL" id="VDM75237.1"/>
    </source>
</evidence>
<evidence type="ECO:0000256" key="1">
    <source>
        <dbReference type="ARBA" id="ARBA00004141"/>
    </source>
</evidence>
<protein>
    <recommendedName>
        <fullName evidence="7">UNC93-like protein MFSD11</fullName>
    </recommendedName>
    <alternativeName>
        <fullName evidence="8">Major facilitator superfamily domain-containing protein 11</fullName>
    </alternativeName>
</protein>
<reference evidence="11 12" key="1">
    <citation type="submission" date="2018-11" db="EMBL/GenBank/DDBJ databases">
        <authorList>
            <consortium name="Pathogen Informatics"/>
        </authorList>
    </citation>
    <scope>NUCLEOTIDE SEQUENCE [LARGE SCALE GENOMIC DNA]</scope>
</reference>
<evidence type="ECO:0000256" key="6">
    <source>
        <dbReference type="ARBA" id="ARBA00023180"/>
    </source>
</evidence>
<dbReference type="InterPro" id="IPR051617">
    <property type="entry name" value="UNC-93-like_regulator"/>
</dbReference>
<evidence type="ECO:0000256" key="8">
    <source>
        <dbReference type="ARBA" id="ARBA00041910"/>
    </source>
</evidence>
<dbReference type="OrthoDB" id="196103at2759"/>
<evidence type="ECO:0000256" key="4">
    <source>
        <dbReference type="ARBA" id="ARBA00022989"/>
    </source>
</evidence>
<keyword evidence="6" id="KW-0325">Glycoprotein</keyword>
<dbReference type="Gene3D" id="1.20.1250.20">
    <property type="entry name" value="MFS general substrate transporter like domains"/>
    <property type="match status" value="1"/>
</dbReference>
<keyword evidence="10" id="KW-0732">Signal</keyword>
<organism evidence="11 12">
    <name type="scientific">Strongylus vulgaris</name>
    <name type="common">Blood worm</name>
    <dbReference type="NCBI Taxonomy" id="40348"/>
    <lineage>
        <taxon>Eukaryota</taxon>
        <taxon>Metazoa</taxon>
        <taxon>Ecdysozoa</taxon>
        <taxon>Nematoda</taxon>
        <taxon>Chromadorea</taxon>
        <taxon>Rhabditida</taxon>
        <taxon>Rhabditina</taxon>
        <taxon>Rhabditomorpha</taxon>
        <taxon>Strongyloidea</taxon>
        <taxon>Strongylidae</taxon>
        <taxon>Strongylus</taxon>
    </lineage>
</organism>
<evidence type="ECO:0000256" key="7">
    <source>
        <dbReference type="ARBA" id="ARBA00040302"/>
    </source>
</evidence>
<keyword evidence="3 9" id="KW-0812">Transmembrane</keyword>
<accession>A0A3P7JGL4</accession>
<feature type="transmembrane region" description="Helical" evidence="9">
    <location>
        <begin position="45"/>
        <end position="66"/>
    </location>
</feature>
<dbReference type="PANTHER" id="PTHR23294">
    <property type="entry name" value="ET TRANSLATION PRODUCT-RELATED"/>
    <property type="match status" value="1"/>
</dbReference>
<comment type="similarity">
    <text evidence="2">Belongs to the unc-93 family.</text>
</comment>